<proteinExistence type="inferred from homology"/>
<evidence type="ECO:0000256" key="3">
    <source>
        <dbReference type="ARBA" id="ARBA00023237"/>
    </source>
</evidence>
<dbReference type="Gene3D" id="2.40.170.20">
    <property type="entry name" value="TonB-dependent receptor, beta-barrel domain"/>
    <property type="match status" value="1"/>
</dbReference>
<dbReference type="PANTHER" id="PTHR40980">
    <property type="entry name" value="PLUG DOMAIN-CONTAINING PROTEIN"/>
    <property type="match status" value="1"/>
</dbReference>
<accession>A0ABN1EA10</accession>
<evidence type="ECO:0000256" key="1">
    <source>
        <dbReference type="ARBA" id="ARBA00004442"/>
    </source>
</evidence>
<feature type="domain" description="TonB-dependent receptor-like beta-barrel" evidence="5">
    <location>
        <begin position="598"/>
        <end position="925"/>
    </location>
</feature>
<dbReference type="SUPFAM" id="SSF56935">
    <property type="entry name" value="Porins"/>
    <property type="match status" value="1"/>
</dbReference>
<keyword evidence="4" id="KW-0798">TonB box</keyword>
<keyword evidence="2 4" id="KW-0472">Membrane</keyword>
<dbReference type="EMBL" id="BAAADD010000002">
    <property type="protein sequence ID" value="GAA0562148.1"/>
    <property type="molecule type" value="Genomic_DNA"/>
</dbReference>
<keyword evidence="7" id="KW-0675">Receptor</keyword>
<keyword evidence="3" id="KW-0998">Cell outer membrane</keyword>
<gene>
    <name evidence="7" type="ORF">GCM10008942_08220</name>
</gene>
<dbReference type="InterPro" id="IPR010104">
    <property type="entry name" value="TonB_rcpt_bac"/>
</dbReference>
<dbReference type="InterPro" id="IPR036942">
    <property type="entry name" value="Beta-barrel_TonB_sf"/>
</dbReference>
<feature type="domain" description="TonB-dependent receptor plug" evidence="6">
    <location>
        <begin position="27"/>
        <end position="125"/>
    </location>
</feature>
<evidence type="ECO:0000259" key="5">
    <source>
        <dbReference type="Pfam" id="PF00593"/>
    </source>
</evidence>
<dbReference type="InterPro" id="IPR012910">
    <property type="entry name" value="Plug_dom"/>
</dbReference>
<organism evidence="7 8">
    <name type="scientific">Rhizomicrobium electricum</name>
    <dbReference type="NCBI Taxonomy" id="480070"/>
    <lineage>
        <taxon>Bacteria</taxon>
        <taxon>Pseudomonadati</taxon>
        <taxon>Pseudomonadota</taxon>
        <taxon>Alphaproteobacteria</taxon>
        <taxon>Micropepsales</taxon>
        <taxon>Micropepsaceae</taxon>
        <taxon>Rhizomicrobium</taxon>
    </lineage>
</organism>
<dbReference type="PANTHER" id="PTHR40980:SF3">
    <property type="entry name" value="TONB-DEPENDENT RECEPTOR-LIKE BETA-BARREL DOMAIN-CONTAINING PROTEIN"/>
    <property type="match status" value="1"/>
</dbReference>
<reference evidence="7 8" key="1">
    <citation type="journal article" date="2019" name="Int. J. Syst. Evol. Microbiol.">
        <title>The Global Catalogue of Microorganisms (GCM) 10K type strain sequencing project: providing services to taxonomists for standard genome sequencing and annotation.</title>
        <authorList>
            <consortium name="The Broad Institute Genomics Platform"/>
            <consortium name="The Broad Institute Genome Sequencing Center for Infectious Disease"/>
            <person name="Wu L."/>
            <person name="Ma J."/>
        </authorList>
    </citation>
    <scope>NUCLEOTIDE SEQUENCE [LARGE SCALE GENOMIC DNA]</scope>
    <source>
        <strain evidence="7 8">JCM 15089</strain>
    </source>
</reference>
<evidence type="ECO:0000256" key="4">
    <source>
        <dbReference type="RuleBase" id="RU003357"/>
    </source>
</evidence>
<comment type="subcellular location">
    <subcellularLocation>
        <location evidence="1 4">Cell outer membrane</location>
    </subcellularLocation>
</comment>
<name>A0ABN1EA10_9PROT</name>
<evidence type="ECO:0000313" key="8">
    <source>
        <dbReference type="Proteomes" id="UP001499951"/>
    </source>
</evidence>
<comment type="caution">
    <text evidence="7">The sequence shown here is derived from an EMBL/GenBank/DDBJ whole genome shotgun (WGS) entry which is preliminary data.</text>
</comment>
<protein>
    <submittedName>
        <fullName evidence="7">TonB-dependent receptor</fullName>
    </submittedName>
</protein>
<evidence type="ECO:0000256" key="2">
    <source>
        <dbReference type="ARBA" id="ARBA00023136"/>
    </source>
</evidence>
<dbReference type="InterPro" id="IPR037066">
    <property type="entry name" value="Plug_dom_sf"/>
</dbReference>
<keyword evidence="8" id="KW-1185">Reference proteome</keyword>
<evidence type="ECO:0000259" key="6">
    <source>
        <dbReference type="Pfam" id="PF07715"/>
    </source>
</evidence>
<comment type="similarity">
    <text evidence="4">Belongs to the TonB-dependent receptor family.</text>
</comment>
<evidence type="ECO:0000313" key="7">
    <source>
        <dbReference type="EMBL" id="GAA0562148.1"/>
    </source>
</evidence>
<dbReference type="Proteomes" id="UP001499951">
    <property type="component" value="Unassembled WGS sequence"/>
</dbReference>
<dbReference type="NCBIfam" id="TIGR01782">
    <property type="entry name" value="TonB-Xanth-Caul"/>
    <property type="match status" value="1"/>
</dbReference>
<sequence length="969" mass="105923">MAQDSLETVTVTGYRTSLRDSLEMKQKSALITENISTKDIGQLPDVTIGEELNRLPGVNTQRDRGNASQIAIRGLGPRFVFGLVNGREVASSEPTQNVRYESYPSEVLTGAQVYKTQDASLIGGGIAATIDIRTATPLEYNGPMLQVRLGPSYNTEADNLPHYDPLGFRGSVGFNYHVTDNFAFSLAGSMQRQKNGYPTLKFWTENTNQPDTGWGNPANLTGKDPTKLITLPDGSKALTGGNPAPWGGSTEVKNLQQDRYGLAGAAEWKVNNNLVIKADGLISSYVISENQFEQYYDYSGRAWPNAGQWYACDASSVTAGIITSDMLAACTTSKTRYGNDGIPGVTAGGSSSYWYTLPTSSYKVDGMGHVVTAKLNAGGTDGVDTWNTVDLQNNIARYTQRQTLIVSGLNFAYTEGLWQAKLDLSHSQAWRNNQWLDFQTTRQFAATTGYNMERGTAPYVTSSWDPSVPANNTTTYSAGSRASGGAGWCNNCLDAGPEQTRDHVSAIAGDVARDFEGSFISKISAGMRWSARAKTHHKWNYTIWTPSATLAAGDLESFTIKDFTVPPMLYANWSTVAPKVFGDMANTLPEALGGTKGNTYLGTASWDADQQGARAANGFKNLILDWKVQETSIGGYLKAEFDHEIAGIPVQGGVGVRIEDLKTVSTGWQRNADDTFSPVRVGNHYTDALPSLYLNAHIADDQLVRFGASMAVSRPPLDTLNTGYNLSTVQQGGQPPSGTSGNPMLKPFRATNLDLDYEWFFHEESMVSVAGYYKHIMNYIGSGITPMTFNGNTYPVSAPVNGKGGDLYGLEMVFQSRFYFLPGFLQDFGIYANASFVDSNIKEFHPITNPYSMAGMAHNSDEIDLWYSKGGFEARVAMKYHSSFTMVPGWDSQQLDTLDPETTIDFITSYQWDDNIGLRFQAMNLTNQATRMSGARQGDAVLRGSNDPNDLAAYSVFGRTFMFEVSYKM</sequence>
<dbReference type="Pfam" id="PF00593">
    <property type="entry name" value="TonB_dep_Rec_b-barrel"/>
    <property type="match status" value="1"/>
</dbReference>
<dbReference type="Pfam" id="PF07715">
    <property type="entry name" value="Plug"/>
    <property type="match status" value="1"/>
</dbReference>
<dbReference type="Gene3D" id="2.170.130.10">
    <property type="entry name" value="TonB-dependent receptor, plug domain"/>
    <property type="match status" value="1"/>
</dbReference>
<dbReference type="InterPro" id="IPR000531">
    <property type="entry name" value="Beta-barrel_TonB"/>
</dbReference>